<dbReference type="Proteomes" id="UP000018769">
    <property type="component" value="Chromosome I"/>
</dbReference>
<name>V6DFS1_9BACT</name>
<dbReference type="Pfam" id="PF00708">
    <property type="entry name" value="Acylphosphatase"/>
    <property type="match status" value="1"/>
</dbReference>
<gene>
    <name evidence="2" type="ORF">BABL1_gene_654</name>
</gene>
<sequence>MNKCLRINIILETLENKEENLKNIIQRFAKKHELEGLAQSIDHNHIKVIVCGEKENVDNFVDKIHKEISTFDIQDIEIEPFTKDKDYRGVFRLIE</sequence>
<feature type="domain" description="Acylphosphatase-like" evidence="1">
    <location>
        <begin position="23"/>
        <end position="88"/>
    </location>
</feature>
<dbReference type="AlphaFoldDB" id="V6DFS1"/>
<dbReference type="RefSeq" id="WP_023791435.1">
    <property type="nucleotide sequence ID" value="NC_023003.1"/>
</dbReference>
<evidence type="ECO:0000313" key="2">
    <source>
        <dbReference type="EMBL" id="CDK30389.1"/>
    </source>
</evidence>
<dbReference type="STRING" id="673862.BABL1_gene_654"/>
<evidence type="ECO:0000313" key="3">
    <source>
        <dbReference type="Proteomes" id="UP000018769"/>
    </source>
</evidence>
<dbReference type="EMBL" id="HG793133">
    <property type="protein sequence ID" value="CDK30389.1"/>
    <property type="molecule type" value="Genomic_DNA"/>
</dbReference>
<evidence type="ECO:0000259" key="1">
    <source>
        <dbReference type="Pfam" id="PF00708"/>
    </source>
</evidence>
<dbReference type="HOGENOM" id="CLU_2367580_0_0_7"/>
<organism evidence="2 3">
    <name type="scientific">Candidatus Babela massiliensis</name>
    <dbReference type="NCBI Taxonomy" id="673862"/>
    <lineage>
        <taxon>Bacteria</taxon>
        <taxon>Candidatus Babelota</taxon>
        <taxon>Candidatus Babeliae</taxon>
        <taxon>Candidatus Babeliales</taxon>
        <taxon>Candidatus Babeliaceae</taxon>
        <taxon>Candidatus Babela</taxon>
    </lineage>
</organism>
<dbReference type="InterPro" id="IPR036046">
    <property type="entry name" value="Acylphosphatase-like_dom_sf"/>
</dbReference>
<accession>V6DFS1</accession>
<protein>
    <submittedName>
        <fullName evidence="2">Acylphosphatase</fullName>
    </submittedName>
</protein>
<dbReference type="Gene3D" id="3.30.70.100">
    <property type="match status" value="1"/>
</dbReference>
<reference evidence="2 3" key="1">
    <citation type="journal article" date="2015" name="Biol. Direct">
        <title>Babela massiliensis, a representative of a widespread bacterial phylum with unusual adaptations to parasitism in amoebae.</title>
        <authorList>
            <person name="Pagnier I."/>
            <person name="Yutin N."/>
            <person name="Croce O."/>
            <person name="Makarova K.S."/>
            <person name="Wolf Y.I."/>
            <person name="Benamar S."/>
            <person name="Raoult D."/>
            <person name="Koonin E.V."/>
            <person name="La Scola B."/>
        </authorList>
    </citation>
    <scope>NUCLEOTIDE SEQUENCE [LARGE SCALE GENOMIC DNA]</scope>
    <source>
        <strain evidence="3">BABL1</strain>
    </source>
</reference>
<dbReference type="InterPro" id="IPR001792">
    <property type="entry name" value="Acylphosphatase-like_dom"/>
</dbReference>
<proteinExistence type="predicted"/>
<keyword evidence="3" id="KW-1185">Reference proteome</keyword>
<dbReference type="SUPFAM" id="SSF54975">
    <property type="entry name" value="Acylphosphatase/BLUF domain-like"/>
    <property type="match status" value="1"/>
</dbReference>
<dbReference type="KEGG" id="dpb:BABL1_gene_654"/>